<evidence type="ECO:0000259" key="5">
    <source>
        <dbReference type="PROSITE" id="PS50111"/>
    </source>
</evidence>
<dbReference type="Proteomes" id="UP000050417">
    <property type="component" value="Unassembled WGS sequence"/>
</dbReference>
<dbReference type="RefSeq" id="WP_075061362.1">
    <property type="nucleotide sequence ID" value="NZ_LGCL01000010.1"/>
</dbReference>
<accession>A0A0P6XBS2</accession>
<comment type="caution">
    <text evidence="7">The sequence shown here is derived from an EMBL/GenBank/DDBJ whole genome shotgun (WGS) entry which is preliminary data.</text>
</comment>
<keyword evidence="4" id="KW-0472">Membrane</keyword>
<dbReference type="CDD" id="cd06225">
    <property type="entry name" value="HAMP"/>
    <property type="match status" value="2"/>
</dbReference>
<dbReference type="Gene3D" id="6.10.340.10">
    <property type="match status" value="1"/>
</dbReference>
<evidence type="ECO:0000313" key="8">
    <source>
        <dbReference type="Proteomes" id="UP000050417"/>
    </source>
</evidence>
<protein>
    <recommendedName>
        <fullName evidence="9">Chemotaxis protein</fullName>
    </recommendedName>
</protein>
<comment type="similarity">
    <text evidence="2">Belongs to the methyl-accepting chemotaxis (MCP) protein family.</text>
</comment>
<evidence type="ECO:0000313" key="7">
    <source>
        <dbReference type="EMBL" id="KPL79667.1"/>
    </source>
</evidence>
<reference evidence="7 8" key="1">
    <citation type="submission" date="2015-07" db="EMBL/GenBank/DDBJ databases">
        <title>Genome sequence of Ornatilinea apprima DSM 23815.</title>
        <authorList>
            <person name="Hemp J."/>
            <person name="Ward L.M."/>
            <person name="Pace L.A."/>
            <person name="Fischer W.W."/>
        </authorList>
    </citation>
    <scope>NUCLEOTIDE SEQUENCE [LARGE SCALE GENOMIC DNA]</scope>
    <source>
        <strain evidence="7 8">P3M-1</strain>
    </source>
</reference>
<evidence type="ECO:0000259" key="6">
    <source>
        <dbReference type="PROSITE" id="PS50885"/>
    </source>
</evidence>
<dbReference type="CDD" id="cd11386">
    <property type="entry name" value="MCP_signal"/>
    <property type="match status" value="1"/>
</dbReference>
<evidence type="ECO:0000256" key="4">
    <source>
        <dbReference type="SAM" id="Phobius"/>
    </source>
</evidence>
<dbReference type="InterPro" id="IPR004089">
    <property type="entry name" value="MCPsignal_dom"/>
</dbReference>
<keyword evidence="4" id="KW-0812">Transmembrane</keyword>
<keyword evidence="8" id="KW-1185">Reference proteome</keyword>
<evidence type="ECO:0000256" key="3">
    <source>
        <dbReference type="PROSITE-ProRule" id="PRU00284"/>
    </source>
</evidence>
<keyword evidence="4" id="KW-1133">Transmembrane helix</keyword>
<evidence type="ECO:0000256" key="2">
    <source>
        <dbReference type="ARBA" id="ARBA00029447"/>
    </source>
</evidence>
<dbReference type="EMBL" id="LGCL01000010">
    <property type="protein sequence ID" value="KPL79667.1"/>
    <property type="molecule type" value="Genomic_DNA"/>
</dbReference>
<dbReference type="InterPro" id="IPR003660">
    <property type="entry name" value="HAMP_dom"/>
</dbReference>
<feature type="transmembrane region" description="Helical" evidence="4">
    <location>
        <begin position="201"/>
        <end position="221"/>
    </location>
</feature>
<dbReference type="SMART" id="SM00304">
    <property type="entry name" value="HAMP"/>
    <property type="match status" value="1"/>
</dbReference>
<evidence type="ECO:0008006" key="9">
    <source>
        <dbReference type="Google" id="ProtNLM"/>
    </source>
</evidence>
<dbReference type="GO" id="GO:0007165">
    <property type="term" value="P:signal transduction"/>
    <property type="evidence" value="ECO:0007669"/>
    <property type="project" value="UniProtKB-KW"/>
</dbReference>
<dbReference type="PANTHER" id="PTHR32089">
    <property type="entry name" value="METHYL-ACCEPTING CHEMOTAXIS PROTEIN MCPB"/>
    <property type="match status" value="1"/>
</dbReference>
<dbReference type="AlphaFoldDB" id="A0A0P6XBS2"/>
<dbReference type="SMART" id="SM00283">
    <property type="entry name" value="MA"/>
    <property type="match status" value="1"/>
</dbReference>
<dbReference type="OrthoDB" id="304983at2"/>
<dbReference type="Pfam" id="PF00015">
    <property type="entry name" value="MCPsignal"/>
    <property type="match status" value="1"/>
</dbReference>
<feature type="domain" description="HAMP" evidence="6">
    <location>
        <begin position="271"/>
        <end position="321"/>
    </location>
</feature>
<dbReference type="Gene3D" id="1.10.287.950">
    <property type="entry name" value="Methyl-accepting chemotaxis protein"/>
    <property type="match status" value="1"/>
</dbReference>
<dbReference type="STRING" id="1134406.ADN00_02405"/>
<name>A0A0P6XBS2_9CHLR</name>
<keyword evidence="1 3" id="KW-0807">Transducer</keyword>
<dbReference type="PROSITE" id="PS50885">
    <property type="entry name" value="HAMP"/>
    <property type="match status" value="1"/>
</dbReference>
<organism evidence="7 8">
    <name type="scientific">Ornatilinea apprima</name>
    <dbReference type="NCBI Taxonomy" id="1134406"/>
    <lineage>
        <taxon>Bacteria</taxon>
        <taxon>Bacillati</taxon>
        <taxon>Chloroflexota</taxon>
        <taxon>Anaerolineae</taxon>
        <taxon>Anaerolineales</taxon>
        <taxon>Anaerolineaceae</taxon>
        <taxon>Ornatilinea</taxon>
    </lineage>
</organism>
<proteinExistence type="inferred from homology"/>
<sequence>MPNFLRRIELRGLRASLGITIGAVSLVLSILLIVSMTLVMRSQSQATMRDRLATIVRLAALQVDGDSHAALRTMEDQGKTSYMTLQKKLREVREMDDEIAFVYTLRKGDDGNFYFVIDIGDDQGMILPLGSEYEDVGPDLAANYDTLTGPLVESQFNTDEWGTWLTGYMPIFTKTGQLDAVLAVDISADSVVQQGARFVRVAILATLLMAVLIGAAAFWLANSIAVPMGMIARSAERFAEGDFELEGVDVKYGLTFTERHDEIGEIARSFQRLMYYLREISADAQRIARGDLTGSFEVRGQGDRLGQSFNEMRSGLAGMTRRIHNSAQQLTRAAGSLTTTAEEAGNALVLIGETMQEVTRGAVAQADSSAKTAQSMAQLNGAIAGVAQGAQEQAMSVSMAATVTAEINDAVRMVTAHAASGAEDARQAGAAALEGAQIVGQMVEGMRRIHARVDESTQKIHEMDQHSRQIGLIVETISDIADQTNLLAINAAIEAARAGEQGKGFAVVASEVRKLAELSAVSTKEVSALVRAIRQSTDGAVAALEESARESGEGLARGDQSGQALERIVFAVEDVTRRVEEISQAARAVIGAADTLVGAMDSVSAVVEENTAATEEMSASAAEVNDAVSLIARTSEENTAAMEEVSASADEIRDQVGQMVISFGMLSQMAQDLNTAASQFQLGDQAAGEDE</sequence>
<dbReference type="PANTHER" id="PTHR32089:SF112">
    <property type="entry name" value="LYSOZYME-LIKE PROTEIN-RELATED"/>
    <property type="match status" value="1"/>
</dbReference>
<feature type="transmembrane region" description="Helical" evidence="4">
    <location>
        <begin position="15"/>
        <end position="39"/>
    </location>
</feature>
<dbReference type="PROSITE" id="PS50111">
    <property type="entry name" value="CHEMOTAXIS_TRANSDUC_2"/>
    <property type="match status" value="1"/>
</dbReference>
<feature type="domain" description="Methyl-accepting transducer" evidence="5">
    <location>
        <begin position="368"/>
        <end position="625"/>
    </location>
</feature>
<dbReference type="Pfam" id="PF00672">
    <property type="entry name" value="HAMP"/>
    <property type="match status" value="1"/>
</dbReference>
<gene>
    <name evidence="7" type="ORF">ADN00_02405</name>
</gene>
<dbReference type="SUPFAM" id="SSF58104">
    <property type="entry name" value="Methyl-accepting chemotaxis protein (MCP) signaling domain"/>
    <property type="match status" value="2"/>
</dbReference>
<evidence type="ECO:0000256" key="1">
    <source>
        <dbReference type="ARBA" id="ARBA00023224"/>
    </source>
</evidence>
<dbReference type="GO" id="GO:0016020">
    <property type="term" value="C:membrane"/>
    <property type="evidence" value="ECO:0007669"/>
    <property type="project" value="InterPro"/>
</dbReference>